<sequence length="40" mass="4382">MQTVAASATGDRQRIKVRTLQQHILRFAVHAGMFAAKNTG</sequence>
<protein>
    <submittedName>
        <fullName evidence="1">Uncharacterized protein</fullName>
    </submittedName>
</protein>
<dbReference type="Proteomes" id="UP000004906">
    <property type="component" value="Unassembled WGS sequence"/>
</dbReference>
<comment type="caution">
    <text evidence="1">The sequence shown here is derived from an EMBL/GenBank/DDBJ whole genome shotgun (WGS) entry which is preliminary data.</text>
</comment>
<dbReference type="EMBL" id="AFCI01000922">
    <property type="protein sequence ID" value="EHC36061.1"/>
    <property type="molecule type" value="Genomic_DNA"/>
</dbReference>
<proteinExistence type="predicted"/>
<gene>
    <name evidence="1" type="ORF">LTSEADE_2681</name>
</gene>
<dbReference type="AlphaFoldDB" id="A0A6C8GN66"/>
<accession>A0A6C8GN66</accession>
<evidence type="ECO:0000313" key="2">
    <source>
        <dbReference type="Proteomes" id="UP000004906"/>
    </source>
</evidence>
<organism evidence="1 2">
    <name type="scientific">Salmonella enterica subsp. enterica serovar Adelaide str. A4-669</name>
    <dbReference type="NCBI Taxonomy" id="913063"/>
    <lineage>
        <taxon>Bacteria</taxon>
        <taxon>Pseudomonadati</taxon>
        <taxon>Pseudomonadota</taxon>
        <taxon>Gammaproteobacteria</taxon>
        <taxon>Enterobacterales</taxon>
        <taxon>Enterobacteriaceae</taxon>
        <taxon>Salmonella</taxon>
    </lineage>
</organism>
<name>A0A6C8GN66_SALET</name>
<evidence type="ECO:0000313" key="1">
    <source>
        <dbReference type="EMBL" id="EHC36061.1"/>
    </source>
</evidence>
<reference evidence="1 2" key="1">
    <citation type="journal article" date="2011" name="BMC Genomics">
        <title>Genome sequencing reveals diversification of virulence factor content and possible host adaptation in distinct subpopulations of Salmonella enterica.</title>
        <authorList>
            <person name="den Bakker H.C."/>
            <person name="Moreno Switt A.I."/>
            <person name="Govoni G."/>
            <person name="Cummings C.A."/>
            <person name="Ranieri M.L."/>
            <person name="Degoricija L."/>
            <person name="Hoelzer K."/>
            <person name="Rodriguez-Rivera L.D."/>
            <person name="Brown S."/>
            <person name="Bolchacova E."/>
            <person name="Furtado M.R."/>
            <person name="Wiedmann M."/>
        </authorList>
    </citation>
    <scope>NUCLEOTIDE SEQUENCE [LARGE SCALE GENOMIC DNA]</scope>
    <source>
        <strain evidence="1 2">A4-669</strain>
    </source>
</reference>
<feature type="non-terminal residue" evidence="1">
    <location>
        <position position="40"/>
    </location>
</feature>